<dbReference type="InterPro" id="IPR025714">
    <property type="entry name" value="Methyltranfer_dom"/>
</dbReference>
<dbReference type="PATRIC" id="fig|398512.5.peg.5769"/>
<dbReference type="HAMAP" id="MF_02126">
    <property type="entry name" value="RF_methyltr_PrmC"/>
    <property type="match status" value="1"/>
</dbReference>
<evidence type="ECO:0000256" key="4">
    <source>
        <dbReference type="HAMAP-Rule" id="MF_02126"/>
    </source>
</evidence>
<feature type="binding site" evidence="4">
    <location>
        <begin position="128"/>
        <end position="132"/>
    </location>
    <ligand>
        <name>S-adenosyl-L-methionine</name>
        <dbReference type="ChEBI" id="CHEBI:59789"/>
    </ligand>
</feature>
<dbReference type="InterPro" id="IPR050320">
    <property type="entry name" value="N5-glutamine_MTase"/>
</dbReference>
<evidence type="ECO:0000259" key="6">
    <source>
        <dbReference type="Pfam" id="PF17827"/>
    </source>
</evidence>
<dbReference type="Gene3D" id="3.40.50.150">
    <property type="entry name" value="Vaccinia Virus protein VP39"/>
    <property type="match status" value="1"/>
</dbReference>
<dbReference type="PROSITE" id="PS00092">
    <property type="entry name" value="N6_MTASE"/>
    <property type="match status" value="1"/>
</dbReference>
<keyword evidence="3 4" id="KW-0949">S-adenosyl-L-methionine</keyword>
<protein>
    <recommendedName>
        <fullName evidence="4">Release factor glutamine methyltransferase</fullName>
        <shortName evidence="4">RF MTase</shortName>
        <ecNumber evidence="4">2.1.1.297</ecNumber>
    </recommendedName>
    <alternativeName>
        <fullName evidence="4">N5-glutamine methyltransferase PrmC</fullName>
    </alternativeName>
    <alternativeName>
        <fullName evidence="4">Protein-(glutamine-N5) MTase PrmC</fullName>
    </alternativeName>
    <alternativeName>
        <fullName evidence="4">Protein-glutamine N-methyltransferase PrmC</fullName>
    </alternativeName>
</protein>
<dbReference type="PANTHER" id="PTHR18895:SF74">
    <property type="entry name" value="MTRF1L RELEASE FACTOR GLUTAMINE METHYLTRANSFERASE"/>
    <property type="match status" value="1"/>
</dbReference>
<dbReference type="GO" id="GO:0102559">
    <property type="term" value="F:peptide chain release factor N(5)-glutamine methyltransferase activity"/>
    <property type="evidence" value="ECO:0007669"/>
    <property type="project" value="UniProtKB-EC"/>
</dbReference>
<dbReference type="PANTHER" id="PTHR18895">
    <property type="entry name" value="HEMK METHYLTRANSFERASE"/>
    <property type="match status" value="1"/>
</dbReference>
<dbReference type="AlphaFoldDB" id="A0A0L6JXC5"/>
<comment type="similarity">
    <text evidence="4">Belongs to the protein N5-glutamine methyltransferase family. PrmC subfamily.</text>
</comment>
<dbReference type="GO" id="GO:0032259">
    <property type="term" value="P:methylation"/>
    <property type="evidence" value="ECO:0007669"/>
    <property type="project" value="UniProtKB-KW"/>
</dbReference>
<dbReference type="Pfam" id="PF13847">
    <property type="entry name" value="Methyltransf_31"/>
    <property type="match status" value="1"/>
</dbReference>
<evidence type="ECO:0000313" key="8">
    <source>
        <dbReference type="Proteomes" id="UP000036923"/>
    </source>
</evidence>
<evidence type="ECO:0000256" key="2">
    <source>
        <dbReference type="ARBA" id="ARBA00022679"/>
    </source>
</evidence>
<dbReference type="SUPFAM" id="SSF53335">
    <property type="entry name" value="S-adenosyl-L-methionine-dependent methyltransferases"/>
    <property type="match status" value="1"/>
</dbReference>
<dbReference type="EMBL" id="LGTC01000001">
    <property type="protein sequence ID" value="KNY30220.1"/>
    <property type="molecule type" value="Genomic_DNA"/>
</dbReference>
<keyword evidence="2 4" id="KW-0808">Transferase</keyword>
<dbReference type="GO" id="GO:0003676">
    <property type="term" value="F:nucleic acid binding"/>
    <property type="evidence" value="ECO:0007669"/>
    <property type="project" value="InterPro"/>
</dbReference>
<comment type="function">
    <text evidence="4">Methylates the class 1 translation termination release factors RF1/PrfA and RF2/PrfB on the glutamine residue of the universally conserved GGQ motif.</text>
</comment>
<dbReference type="NCBIfam" id="TIGR03534">
    <property type="entry name" value="RF_mod_PrmC"/>
    <property type="match status" value="1"/>
</dbReference>
<feature type="domain" description="Methyltransferase" evidence="5">
    <location>
        <begin position="122"/>
        <end position="182"/>
    </location>
</feature>
<comment type="caution">
    <text evidence="7">The sequence shown here is derived from an EMBL/GenBank/DDBJ whole genome shotgun (WGS) entry which is preliminary data.</text>
</comment>
<accession>A0A0L6JXC5</accession>
<dbReference type="CDD" id="cd02440">
    <property type="entry name" value="AdoMet_MTases"/>
    <property type="match status" value="1"/>
</dbReference>
<dbReference type="Gene3D" id="1.10.8.10">
    <property type="entry name" value="DNA helicase RuvA subunit, C-terminal domain"/>
    <property type="match status" value="1"/>
</dbReference>
<dbReference type="OrthoDB" id="9784805at2"/>
<feature type="binding site" evidence="4">
    <location>
        <position position="210"/>
    </location>
    <ligand>
        <name>S-adenosyl-L-methionine</name>
        <dbReference type="ChEBI" id="CHEBI:59789"/>
    </ligand>
</feature>
<reference evidence="8" key="1">
    <citation type="submission" date="2015-07" db="EMBL/GenBank/DDBJ databases">
        <title>Near-Complete Genome Sequence of the Cellulolytic Bacterium Bacteroides (Pseudobacteroides) cellulosolvens ATCC 35603.</title>
        <authorList>
            <person name="Dassa B."/>
            <person name="Utturkar S.M."/>
            <person name="Klingeman D.M."/>
            <person name="Hurt R.A."/>
            <person name="Keller M."/>
            <person name="Xu J."/>
            <person name="Reddy Y.H.K."/>
            <person name="Borovok I."/>
            <person name="Grinberg I.R."/>
            <person name="Lamed R."/>
            <person name="Zhivin O."/>
            <person name="Bayer E.A."/>
            <person name="Brown S.D."/>
        </authorList>
    </citation>
    <scope>NUCLEOTIDE SEQUENCE [LARGE SCALE GENOMIC DNA]</scope>
    <source>
        <strain evidence="8">DSM 2933</strain>
    </source>
</reference>
<evidence type="ECO:0000259" key="5">
    <source>
        <dbReference type="Pfam" id="PF13847"/>
    </source>
</evidence>
<dbReference type="eggNOG" id="COG2890">
    <property type="taxonomic scope" value="Bacteria"/>
</dbReference>
<dbReference type="InterPro" id="IPR019874">
    <property type="entry name" value="RF_methyltr_PrmC"/>
</dbReference>
<dbReference type="EC" id="2.1.1.297" evidence="4"/>
<feature type="domain" description="Release factor glutamine methyltransferase N-terminal" evidence="6">
    <location>
        <begin position="16"/>
        <end position="81"/>
    </location>
</feature>
<dbReference type="InterPro" id="IPR002052">
    <property type="entry name" value="DNA_methylase_N6_adenine_CS"/>
</dbReference>
<evidence type="ECO:0000256" key="3">
    <source>
        <dbReference type="ARBA" id="ARBA00022691"/>
    </source>
</evidence>
<proteinExistence type="inferred from homology"/>
<keyword evidence="1 4" id="KW-0489">Methyltransferase</keyword>
<dbReference type="Pfam" id="PF17827">
    <property type="entry name" value="PrmC_N"/>
    <property type="match status" value="1"/>
</dbReference>
<gene>
    <name evidence="4" type="primary">prmC</name>
    <name evidence="7" type="ORF">Bccel_5497</name>
</gene>
<evidence type="ECO:0000256" key="1">
    <source>
        <dbReference type="ARBA" id="ARBA00022603"/>
    </source>
</evidence>
<comment type="caution">
    <text evidence="4">Lacks conserved residue(s) required for the propagation of feature annotation.</text>
</comment>
<sequence>MQIDGNITLKNLFDIGISSLKKAQIEAPVLEAGVMLCNLLNINRALLYAKSDEIIRPEVSAEYIEFIKRRSDGTPLQYITGHQEFMSLDFKVTPDVLIPRQDTEILVETVIEHAKKMTARPLRILDIGTGSGCIAISLAHYIKDCSITAIDISKNALKVAEFNAEAIGVRDKISFIELDILGSSTFYCTDTVHKPIPAKAFGDFHIIVSNPPYIPSDEIPLLQKEVRNHEPVGALDGGKDGLNFYREIILKSQSLLAEGGLLAFEAGYNQAQDVKELMALKSFDVAIHKDLSGIARVVAGIRDFTHSKT</sequence>
<dbReference type="STRING" id="398512.Bccel_5497"/>
<dbReference type="InterPro" id="IPR040758">
    <property type="entry name" value="PrmC_N"/>
</dbReference>
<dbReference type="InterPro" id="IPR029063">
    <property type="entry name" value="SAM-dependent_MTases_sf"/>
</dbReference>
<feature type="binding site" evidence="4">
    <location>
        <position position="151"/>
    </location>
    <ligand>
        <name>S-adenosyl-L-methionine</name>
        <dbReference type="ChEBI" id="CHEBI:59789"/>
    </ligand>
</feature>
<dbReference type="Proteomes" id="UP000036923">
    <property type="component" value="Unassembled WGS sequence"/>
</dbReference>
<organism evidence="7 8">
    <name type="scientific">Pseudobacteroides cellulosolvens ATCC 35603 = DSM 2933</name>
    <dbReference type="NCBI Taxonomy" id="398512"/>
    <lineage>
        <taxon>Bacteria</taxon>
        <taxon>Bacillati</taxon>
        <taxon>Bacillota</taxon>
        <taxon>Clostridia</taxon>
        <taxon>Eubacteriales</taxon>
        <taxon>Oscillospiraceae</taxon>
        <taxon>Pseudobacteroides</taxon>
    </lineage>
</organism>
<dbReference type="NCBIfam" id="TIGR00536">
    <property type="entry name" value="hemK_fam"/>
    <property type="match status" value="1"/>
</dbReference>
<dbReference type="RefSeq" id="WP_152966101.1">
    <property type="nucleotide sequence ID" value="NZ_JQKC01000038.1"/>
</dbReference>
<comment type="catalytic activity">
    <reaction evidence="4">
        <text>L-glutaminyl-[peptide chain release factor] + S-adenosyl-L-methionine = N(5)-methyl-L-glutaminyl-[peptide chain release factor] + S-adenosyl-L-homocysteine + H(+)</text>
        <dbReference type="Rhea" id="RHEA:42896"/>
        <dbReference type="Rhea" id="RHEA-COMP:10271"/>
        <dbReference type="Rhea" id="RHEA-COMP:10272"/>
        <dbReference type="ChEBI" id="CHEBI:15378"/>
        <dbReference type="ChEBI" id="CHEBI:30011"/>
        <dbReference type="ChEBI" id="CHEBI:57856"/>
        <dbReference type="ChEBI" id="CHEBI:59789"/>
        <dbReference type="ChEBI" id="CHEBI:61891"/>
        <dbReference type="EC" id="2.1.1.297"/>
    </reaction>
</comment>
<feature type="binding site" evidence="4">
    <location>
        <begin position="210"/>
        <end position="213"/>
    </location>
    <ligand>
        <name>substrate</name>
    </ligand>
</feature>
<name>A0A0L6JXC5_9FIRM</name>
<evidence type="ECO:0000313" key="7">
    <source>
        <dbReference type="EMBL" id="KNY30220.1"/>
    </source>
</evidence>
<dbReference type="InterPro" id="IPR004556">
    <property type="entry name" value="HemK-like"/>
</dbReference>
<keyword evidence="8" id="KW-1185">Reference proteome</keyword>